<protein>
    <submittedName>
        <fullName evidence="4">Translationally controlled tumor protein</fullName>
    </submittedName>
</protein>
<dbReference type="Pfam" id="PF00838">
    <property type="entry name" value="TCTP"/>
    <property type="match status" value="1"/>
</dbReference>
<evidence type="ECO:0000256" key="1">
    <source>
        <dbReference type="PROSITE-ProRule" id="PRU01133"/>
    </source>
</evidence>
<dbReference type="PANTHER" id="PTHR11991">
    <property type="entry name" value="TRANSLATIONALLY CONTROLLED TUMOR PROTEIN-RELATED"/>
    <property type="match status" value="1"/>
</dbReference>
<dbReference type="InterPro" id="IPR011323">
    <property type="entry name" value="Mss4/transl-control_tumour"/>
</dbReference>
<accession>A0AAV4EF26</accession>
<gene>
    <name evidence="4" type="ORF">ElyMa_001799600</name>
</gene>
<dbReference type="AlphaFoldDB" id="A0AAV4EF26"/>
<evidence type="ECO:0000259" key="3">
    <source>
        <dbReference type="PROSITE" id="PS51797"/>
    </source>
</evidence>
<organism evidence="4 5">
    <name type="scientific">Elysia marginata</name>
    <dbReference type="NCBI Taxonomy" id="1093978"/>
    <lineage>
        <taxon>Eukaryota</taxon>
        <taxon>Metazoa</taxon>
        <taxon>Spiralia</taxon>
        <taxon>Lophotrochozoa</taxon>
        <taxon>Mollusca</taxon>
        <taxon>Gastropoda</taxon>
        <taxon>Heterobranchia</taxon>
        <taxon>Euthyneura</taxon>
        <taxon>Panpulmonata</taxon>
        <taxon>Sacoglossa</taxon>
        <taxon>Placobranchoidea</taxon>
        <taxon>Plakobranchidae</taxon>
        <taxon>Elysia</taxon>
    </lineage>
</organism>
<evidence type="ECO:0000256" key="2">
    <source>
        <dbReference type="SAM" id="MobiDB-lite"/>
    </source>
</evidence>
<feature type="region of interest" description="Disordered" evidence="2">
    <location>
        <begin position="45"/>
        <end position="67"/>
    </location>
</feature>
<name>A0AAV4EF26_9GAST</name>
<dbReference type="InterPro" id="IPR018105">
    <property type="entry name" value="Translational_control_tumour_p"/>
</dbReference>
<dbReference type="InterPro" id="IPR018103">
    <property type="entry name" value="Translation_control_tumour_CS"/>
</dbReference>
<feature type="compositionally biased region" description="Acidic residues" evidence="2">
    <location>
        <begin position="55"/>
        <end position="65"/>
    </location>
</feature>
<proteinExistence type="inferred from homology"/>
<dbReference type="SUPFAM" id="SSF51316">
    <property type="entry name" value="Mss4-like"/>
    <property type="match status" value="1"/>
</dbReference>
<dbReference type="PROSITE" id="PS01002">
    <property type="entry name" value="TCTP_1"/>
    <property type="match status" value="1"/>
</dbReference>
<dbReference type="InterPro" id="IPR034737">
    <property type="entry name" value="TCTP"/>
</dbReference>
<dbReference type="GO" id="GO:0005509">
    <property type="term" value="F:calcium ion binding"/>
    <property type="evidence" value="ECO:0007669"/>
    <property type="project" value="TreeGrafter"/>
</dbReference>
<comment type="similarity">
    <text evidence="1">Belongs to the TCTP family.</text>
</comment>
<keyword evidence="5" id="KW-1185">Reference proteome</keyword>
<evidence type="ECO:0000313" key="4">
    <source>
        <dbReference type="EMBL" id="GFR59607.1"/>
    </source>
</evidence>
<evidence type="ECO:0000313" key="5">
    <source>
        <dbReference type="Proteomes" id="UP000762676"/>
    </source>
</evidence>
<comment type="caution">
    <text evidence="4">The sequence shown here is derived from an EMBL/GenBank/DDBJ whole genome shotgun (WGS) entry which is preliminary data.</text>
</comment>
<dbReference type="EMBL" id="BMAT01003644">
    <property type="protein sequence ID" value="GFR59607.1"/>
    <property type="molecule type" value="Genomic_DNA"/>
</dbReference>
<dbReference type="PROSITE" id="PS51797">
    <property type="entry name" value="TCTP_3"/>
    <property type="match status" value="1"/>
</dbReference>
<feature type="domain" description="TCTP" evidence="3">
    <location>
        <begin position="1"/>
        <end position="177"/>
    </location>
</feature>
<dbReference type="InterPro" id="IPR011057">
    <property type="entry name" value="Mss4-like_sf"/>
</dbReference>
<dbReference type="PANTHER" id="PTHR11991:SF0">
    <property type="entry name" value="TRANSLATIONALLY-CONTROLLED TUMOR PROTEIN"/>
    <property type="match status" value="1"/>
</dbReference>
<reference evidence="4 5" key="1">
    <citation type="journal article" date="2021" name="Elife">
        <title>Chloroplast acquisition without the gene transfer in kleptoplastic sea slugs, Plakobranchus ocellatus.</title>
        <authorList>
            <person name="Maeda T."/>
            <person name="Takahashi S."/>
            <person name="Yoshida T."/>
            <person name="Shimamura S."/>
            <person name="Takaki Y."/>
            <person name="Nagai Y."/>
            <person name="Toyoda A."/>
            <person name="Suzuki Y."/>
            <person name="Arimoto A."/>
            <person name="Ishii H."/>
            <person name="Satoh N."/>
            <person name="Nishiyama T."/>
            <person name="Hasebe M."/>
            <person name="Maruyama T."/>
            <person name="Minagawa J."/>
            <person name="Obokata J."/>
            <person name="Shigenobu S."/>
        </authorList>
    </citation>
    <scope>NUCLEOTIDE SEQUENCE [LARGE SCALE GENOMIC DNA]</scope>
</reference>
<dbReference type="GO" id="GO:0005737">
    <property type="term" value="C:cytoplasm"/>
    <property type="evidence" value="ECO:0007669"/>
    <property type="project" value="TreeGrafter"/>
</dbReference>
<dbReference type="Gene3D" id="2.170.150.10">
    <property type="entry name" value="Metal Binding Protein, Guanine Nucleotide Exchange Factor, Chain A"/>
    <property type="match status" value="1"/>
</dbReference>
<sequence>MIVYKCAITGDELFTDIYKLVLKDGFYIVRGKYVTRKKGDTVDDSLIGGNASAEEPQESGGEESTESGCNVVLDNRLLPTTFGTKKEYTAYFKDYVKGLLAKKKEANPDGDFSEWQKEITASYKVALANFKEFEFFTGSSGEINGMIPLLEWKVPEGETDEAPHVWFYKEGCIEEKVVGPPGPWFIREHHTNNLVMARTV</sequence>
<dbReference type="PRINTS" id="PR01653">
    <property type="entry name" value="TCTPROTEIN"/>
</dbReference>
<dbReference type="Proteomes" id="UP000762676">
    <property type="component" value="Unassembled WGS sequence"/>
</dbReference>